<dbReference type="InterPro" id="IPR015797">
    <property type="entry name" value="NUDIX_hydrolase-like_dom_sf"/>
</dbReference>
<evidence type="ECO:0000313" key="4">
    <source>
        <dbReference type="Proteomes" id="UP000027586"/>
    </source>
</evidence>
<comment type="caution">
    <text evidence="3">The sequence shown here is derived from an EMBL/GenBank/DDBJ whole genome shotgun (WGS) entry which is preliminary data.</text>
</comment>
<feature type="domain" description="Nudix hydrolase" evidence="2">
    <location>
        <begin position="30"/>
        <end position="174"/>
    </location>
</feature>
<feature type="region of interest" description="Disordered" evidence="1">
    <location>
        <begin position="125"/>
        <end position="149"/>
    </location>
</feature>
<keyword evidence="4" id="KW-1185">Reference proteome</keyword>
<feature type="region of interest" description="Disordered" evidence="1">
    <location>
        <begin position="1"/>
        <end position="31"/>
    </location>
</feature>
<dbReference type="EMBL" id="CBTN010000010">
    <property type="protein sequence ID" value="CDH51514.1"/>
    <property type="molecule type" value="Genomic_DNA"/>
</dbReference>
<proteinExistence type="predicted"/>
<dbReference type="PROSITE" id="PS51462">
    <property type="entry name" value="NUDIX"/>
    <property type="match status" value="1"/>
</dbReference>
<dbReference type="OrthoDB" id="2011998at2759"/>
<organism evidence="3 4">
    <name type="scientific">Lichtheimia corymbifera JMRC:FSU:9682</name>
    <dbReference type="NCBI Taxonomy" id="1263082"/>
    <lineage>
        <taxon>Eukaryota</taxon>
        <taxon>Fungi</taxon>
        <taxon>Fungi incertae sedis</taxon>
        <taxon>Mucoromycota</taxon>
        <taxon>Mucoromycotina</taxon>
        <taxon>Mucoromycetes</taxon>
        <taxon>Mucorales</taxon>
        <taxon>Lichtheimiaceae</taxon>
        <taxon>Lichtheimia</taxon>
    </lineage>
</organism>
<dbReference type="VEuPathDB" id="FungiDB:LCOR_03108.1"/>
<dbReference type="Gene3D" id="3.90.79.10">
    <property type="entry name" value="Nucleoside Triphosphate Pyrophosphohydrolase"/>
    <property type="match status" value="1"/>
</dbReference>
<dbReference type="Pfam" id="PF00293">
    <property type="entry name" value="NUDIX"/>
    <property type="match status" value="1"/>
</dbReference>
<name>A0A068RNI7_9FUNG</name>
<accession>A0A068RNI7</accession>
<dbReference type="SUPFAM" id="SSF55811">
    <property type="entry name" value="Nudix"/>
    <property type="match status" value="1"/>
</dbReference>
<evidence type="ECO:0000259" key="2">
    <source>
        <dbReference type="PROSITE" id="PS51462"/>
    </source>
</evidence>
<protein>
    <recommendedName>
        <fullName evidence="2">Nudix hydrolase domain-containing protein</fullName>
    </recommendedName>
</protein>
<evidence type="ECO:0000313" key="3">
    <source>
        <dbReference type="EMBL" id="CDH51514.1"/>
    </source>
</evidence>
<sequence>MLTASNPRPTGFPMAESNPPMAEKPKKKKPIRQAVGVVVGDPATGRILMLTSRKRQGALVLPRGERAEGEEADAAALRVLQEEGSIQATGVLNRLGTYIEANKRGKTIAHHWMYEIPYTRTTIITKRPPLPTSSAASQGEDEENNERTRVWVTFEQALQATMDRPMSRLALTNSSFAKHRQ</sequence>
<dbReference type="STRING" id="1263082.A0A068RNI7"/>
<evidence type="ECO:0000256" key="1">
    <source>
        <dbReference type="SAM" id="MobiDB-lite"/>
    </source>
</evidence>
<dbReference type="InterPro" id="IPR000086">
    <property type="entry name" value="NUDIX_hydrolase_dom"/>
</dbReference>
<dbReference type="AlphaFoldDB" id="A0A068RNI7"/>
<reference evidence="3" key="1">
    <citation type="submission" date="2013-08" db="EMBL/GenBank/DDBJ databases">
        <title>Gene expansion shapes genome architecture in the human pathogen Lichtheimia corymbifera: an evolutionary genomics analysis in the ancient terrestrial Mucorales (Mucoromycotina).</title>
        <authorList>
            <person name="Schwartze V.U."/>
            <person name="Winter S."/>
            <person name="Shelest E."/>
            <person name="Marcet-Houben M."/>
            <person name="Horn F."/>
            <person name="Wehner S."/>
            <person name="Hoffmann K."/>
            <person name="Riege K."/>
            <person name="Sammeth M."/>
            <person name="Nowrousian M."/>
            <person name="Valiante V."/>
            <person name="Linde J."/>
            <person name="Jacobsen I.D."/>
            <person name="Marz M."/>
            <person name="Brakhage A.A."/>
            <person name="Gabaldon T."/>
            <person name="Bocker S."/>
            <person name="Voigt K."/>
        </authorList>
    </citation>
    <scope>NUCLEOTIDE SEQUENCE [LARGE SCALE GENOMIC DNA]</scope>
    <source>
        <strain evidence="3">FSU 9682</strain>
    </source>
</reference>
<dbReference type="Proteomes" id="UP000027586">
    <property type="component" value="Unassembled WGS sequence"/>
</dbReference>
<gene>
    <name evidence="3" type="ORF">LCOR_03108.1</name>
</gene>